<keyword evidence="1" id="KW-0245">EGF-like domain</keyword>
<dbReference type="AlphaFoldDB" id="A0A6P8F215"/>
<evidence type="ECO:0000313" key="5">
    <source>
        <dbReference type="RefSeq" id="XP_031422583.1"/>
    </source>
</evidence>
<protein>
    <submittedName>
        <fullName evidence="5">SE-cephalotoxin-like</fullName>
    </submittedName>
</protein>
<accession>A0A6P8F215</accession>
<gene>
    <name evidence="5" type="primary">LOC105903848</name>
</gene>
<organism evidence="4 5">
    <name type="scientific">Clupea harengus</name>
    <name type="common">Atlantic herring</name>
    <dbReference type="NCBI Taxonomy" id="7950"/>
    <lineage>
        <taxon>Eukaryota</taxon>
        <taxon>Metazoa</taxon>
        <taxon>Chordata</taxon>
        <taxon>Craniata</taxon>
        <taxon>Vertebrata</taxon>
        <taxon>Euteleostomi</taxon>
        <taxon>Actinopterygii</taxon>
        <taxon>Neopterygii</taxon>
        <taxon>Teleostei</taxon>
        <taxon>Clupei</taxon>
        <taxon>Clupeiformes</taxon>
        <taxon>Clupeoidei</taxon>
        <taxon>Clupeidae</taxon>
        <taxon>Clupea</taxon>
    </lineage>
</organism>
<dbReference type="PANTHER" id="PTHR40472">
    <property type="entry name" value="RICIN B-TYPE LECTIN DOMAIN-CONTAINING PROTEIN"/>
    <property type="match status" value="1"/>
</dbReference>
<sequence>MGTFNTILAVLLFSCFFTVTDTVNEVQKITTGQVAQIEKGITLSKELLKGLDDVATLVTKSKEITDTIQKVLKVFDVFGKIASSFGFLGSLISLIFAFIPKSDPTFNFMKEQFSEVNRKLDSVSLQISELQTEMEWTNYASAYGKDENAIKNSWVKLKELMDNGPIATTDEQKSRLAEQFTSFYITTGTESSVANLYRYITESSAVSLNKNLLQLVIEKSNGDFKVLTQYSSYFTALMVSGLQMNVFYYKLKGYDAEKKANEAGTQLSNALLAIQDALIQCANDFPKWAEKDAQKLGTERFSDTKQLAARIKEHLEQKFIWYDWFVIAHSNDAKNEYTYGQSISFTVQDKTVVHLIHREKKATPDQTIVNYVKSQWLQEDLYLGECENMEGKFLQIFGARAVSHIQYLHAVRKPSDYAQTSDSDVELNCGTLLFKKARQEQKPFGDIRTINIFLKSSELVQNAPCSKVNCGNGQCEPLKDTAQGFCRCNSMYRGSTCEESIQNEIDYAATEAKINEIIIQPVPDLTAIFYSVKELRDYTRELVESVHQDIQWTQILIKYIDMIQKFRYIATFHTLLETNTIAQSLYISEVGAQFSGGNTFTFYLTQFNNMMKGTGFADRQNILDIFRSTFILSSKTKPTNPGECTKTYRNEIDHFVRFMFTLEKEAVLAWQKYLLATGKSKEIHFMEDLFRKFVSDQWTVLNGNGCGPLTAKQLDNNYCDKAYHSTDGLQVKLKCLGDYKPFPQTVQCSKGQWSALPVCYTAQVNGNVQCTSEAGATVCKASCSPGWGYAKRPHTAVVRCAQQPCPSFTPVECLSCTDNSVCRDHEVCERSTGTCRDGCLVAPCGVNAKCSYKTHQRICTCVSPWKGDPQTGCRSQDLKWIQTSGKPSNAVVSRKGLAVCRALGPDGGWHSGYLKGSECAYEWGWNEHKARSYEVLTDPCPVIGTGYKWMDGWQGNAFGYDKSVRWSGVHLYVCSAKKYDMPGKLFNTRHGFMCHIPVWKDNRHTEFYSLVPKPCF</sequence>
<evidence type="ECO:0000256" key="2">
    <source>
        <dbReference type="SAM" id="SignalP"/>
    </source>
</evidence>
<feature type="domain" description="EGF-like" evidence="3">
    <location>
        <begin position="461"/>
        <end position="498"/>
    </location>
</feature>
<dbReference type="Gene3D" id="2.10.25.10">
    <property type="entry name" value="Laminin"/>
    <property type="match status" value="1"/>
</dbReference>
<dbReference type="RefSeq" id="XP_031422583.1">
    <property type="nucleotide sequence ID" value="XM_031566723.1"/>
</dbReference>
<feature type="disulfide bond" evidence="1">
    <location>
        <begin position="465"/>
        <end position="475"/>
    </location>
</feature>
<dbReference type="InterPro" id="IPR039051">
    <property type="entry name" value="SE-CTX-like"/>
</dbReference>
<dbReference type="OrthoDB" id="4405280at2759"/>
<dbReference type="GeneID" id="105903848"/>
<feature type="chain" id="PRO_5027717361" evidence="2">
    <location>
        <begin position="23"/>
        <end position="1016"/>
    </location>
</feature>
<keyword evidence="1" id="KW-1015">Disulfide bond</keyword>
<evidence type="ECO:0000256" key="1">
    <source>
        <dbReference type="PROSITE-ProRule" id="PRU00076"/>
    </source>
</evidence>
<dbReference type="PROSITE" id="PS50026">
    <property type="entry name" value="EGF_3"/>
    <property type="match status" value="1"/>
</dbReference>
<feature type="disulfide bond" evidence="1">
    <location>
        <begin position="488"/>
        <end position="497"/>
    </location>
</feature>
<keyword evidence="2" id="KW-0732">Signal</keyword>
<name>A0A6P8F215_CLUHA</name>
<comment type="caution">
    <text evidence="1">Lacks conserved residue(s) required for the propagation of feature annotation.</text>
</comment>
<dbReference type="Proteomes" id="UP000515152">
    <property type="component" value="Chromosome 4"/>
</dbReference>
<dbReference type="PANTHER" id="PTHR40472:SF8">
    <property type="entry name" value="RAPUNZEL 2"/>
    <property type="match status" value="1"/>
</dbReference>
<dbReference type="PROSITE" id="PS00022">
    <property type="entry name" value="EGF_1"/>
    <property type="match status" value="1"/>
</dbReference>
<dbReference type="SMART" id="SM00181">
    <property type="entry name" value="EGF"/>
    <property type="match status" value="2"/>
</dbReference>
<feature type="signal peptide" evidence="2">
    <location>
        <begin position="1"/>
        <end position="22"/>
    </location>
</feature>
<keyword evidence="4" id="KW-1185">Reference proteome</keyword>
<evidence type="ECO:0000259" key="3">
    <source>
        <dbReference type="PROSITE" id="PS50026"/>
    </source>
</evidence>
<dbReference type="KEGG" id="char:105903848"/>
<dbReference type="InterPro" id="IPR000742">
    <property type="entry name" value="EGF"/>
</dbReference>
<evidence type="ECO:0000313" key="4">
    <source>
        <dbReference type="Proteomes" id="UP000515152"/>
    </source>
</evidence>
<reference evidence="5" key="1">
    <citation type="submission" date="2025-08" db="UniProtKB">
        <authorList>
            <consortium name="RefSeq"/>
        </authorList>
    </citation>
    <scope>IDENTIFICATION</scope>
</reference>
<proteinExistence type="predicted"/>